<comment type="caution">
    <text evidence="1">The sequence shown here is derived from an EMBL/GenBank/DDBJ whole genome shotgun (WGS) entry which is preliminary data.</text>
</comment>
<dbReference type="AlphaFoldDB" id="A0A8T0FW92"/>
<keyword evidence="2" id="KW-1185">Reference proteome</keyword>
<organism evidence="1 2">
    <name type="scientific">Argiope bruennichi</name>
    <name type="common">Wasp spider</name>
    <name type="synonym">Aranea bruennichi</name>
    <dbReference type="NCBI Taxonomy" id="94029"/>
    <lineage>
        <taxon>Eukaryota</taxon>
        <taxon>Metazoa</taxon>
        <taxon>Ecdysozoa</taxon>
        <taxon>Arthropoda</taxon>
        <taxon>Chelicerata</taxon>
        <taxon>Arachnida</taxon>
        <taxon>Araneae</taxon>
        <taxon>Araneomorphae</taxon>
        <taxon>Entelegynae</taxon>
        <taxon>Araneoidea</taxon>
        <taxon>Araneidae</taxon>
        <taxon>Argiope</taxon>
    </lineage>
</organism>
<name>A0A8T0FW92_ARGBR</name>
<accession>A0A8T0FW92</accession>
<proteinExistence type="predicted"/>
<gene>
    <name evidence="1" type="ORF">HNY73_002519</name>
</gene>
<evidence type="ECO:0000313" key="1">
    <source>
        <dbReference type="EMBL" id="KAF8794545.1"/>
    </source>
</evidence>
<reference evidence="1" key="2">
    <citation type="submission" date="2020-06" db="EMBL/GenBank/DDBJ databases">
        <authorList>
            <person name="Sheffer M."/>
        </authorList>
    </citation>
    <scope>NUCLEOTIDE SEQUENCE</scope>
</reference>
<dbReference type="EMBL" id="JABXBU010000002">
    <property type="protein sequence ID" value="KAF8794545.1"/>
    <property type="molecule type" value="Genomic_DNA"/>
</dbReference>
<sequence length="67" mass="7892">MLLFGDWTGITAEAQAFRHKAAEHYKLEKECAQICNKYLDCQMDAAAAYDQDVSCIEMRYWYQLYDL</sequence>
<dbReference type="Proteomes" id="UP000807504">
    <property type="component" value="Unassembled WGS sequence"/>
</dbReference>
<protein>
    <submittedName>
        <fullName evidence="1">Uncharacterized protein</fullName>
    </submittedName>
</protein>
<evidence type="ECO:0000313" key="2">
    <source>
        <dbReference type="Proteomes" id="UP000807504"/>
    </source>
</evidence>
<reference evidence="1" key="1">
    <citation type="journal article" date="2020" name="bioRxiv">
        <title>Chromosome-level reference genome of the European wasp spider Argiope bruennichi: a resource for studies on range expansion and evolutionary adaptation.</title>
        <authorList>
            <person name="Sheffer M.M."/>
            <person name="Hoppe A."/>
            <person name="Krehenwinkel H."/>
            <person name="Uhl G."/>
            <person name="Kuss A.W."/>
            <person name="Jensen L."/>
            <person name="Jensen C."/>
            <person name="Gillespie R.G."/>
            <person name="Hoff K.J."/>
            <person name="Prost S."/>
        </authorList>
    </citation>
    <scope>NUCLEOTIDE SEQUENCE</scope>
</reference>